<gene>
    <name evidence="1" type="ORF">KIPB_004400</name>
</gene>
<keyword evidence="2" id="KW-1185">Reference proteome</keyword>
<comment type="caution">
    <text evidence="1">The sequence shown here is derived from an EMBL/GenBank/DDBJ whole genome shotgun (WGS) entry which is preliminary data.</text>
</comment>
<name>A0A391NKL7_9EUKA</name>
<dbReference type="EMBL" id="BDIP01000937">
    <property type="protein sequence ID" value="GCA62574.1"/>
    <property type="molecule type" value="Genomic_DNA"/>
</dbReference>
<evidence type="ECO:0000313" key="2">
    <source>
        <dbReference type="Proteomes" id="UP000265618"/>
    </source>
</evidence>
<protein>
    <submittedName>
        <fullName evidence="1">Uncharacterized protein</fullName>
    </submittedName>
</protein>
<dbReference type="Proteomes" id="UP000265618">
    <property type="component" value="Unassembled WGS sequence"/>
</dbReference>
<proteinExistence type="predicted"/>
<reference evidence="1 2" key="1">
    <citation type="journal article" date="2018" name="PLoS ONE">
        <title>The draft genome of Kipferlia bialata reveals reductive genome evolution in fornicate parasites.</title>
        <authorList>
            <person name="Tanifuji G."/>
            <person name="Takabayashi S."/>
            <person name="Kume K."/>
            <person name="Takagi M."/>
            <person name="Nakayama T."/>
            <person name="Kamikawa R."/>
            <person name="Inagaki Y."/>
            <person name="Hashimoto T."/>
        </authorList>
    </citation>
    <scope>NUCLEOTIDE SEQUENCE [LARGE SCALE GENOMIC DNA]</scope>
    <source>
        <strain evidence="1">NY0173</strain>
    </source>
</reference>
<sequence length="292" mass="32846">MSTLDTEAPIGKLTWEYGPTYGTTMASDVAFVLGRDRRCSIITILEDGTAEEEEVVSPVTFYHCPLLACDGCRVYVCNAVPAFESYPADHLRCQVLSLDDHIWSDIDLAPVLAQALVAGEGDGSGDHRPYVRAIFCYEGSLVVYSSIMGRSKTYRALSNLEYEERRWTHTPCSLPKCKRLTFCQTPFGACLFAQQLDMRVQPYLFWARYTPKLGWQMMDREYDGEPGHQAKDRLHCSLHYELPEVFLADRPLHLGSERCLVAPDQSYTGYGMTVGNVLDTVTGEVIRLKSLT</sequence>
<organism evidence="1 2">
    <name type="scientific">Kipferlia bialata</name>
    <dbReference type="NCBI Taxonomy" id="797122"/>
    <lineage>
        <taxon>Eukaryota</taxon>
        <taxon>Metamonada</taxon>
        <taxon>Carpediemonas-like organisms</taxon>
        <taxon>Kipferlia</taxon>
    </lineage>
</organism>
<evidence type="ECO:0000313" key="1">
    <source>
        <dbReference type="EMBL" id="GCA62574.1"/>
    </source>
</evidence>
<accession>A0A391NKL7</accession>
<dbReference type="AlphaFoldDB" id="A0A391NKL7"/>